<reference evidence="2 3" key="1">
    <citation type="submission" date="2016-10" db="EMBL/GenBank/DDBJ databases">
        <authorList>
            <person name="de Groot N.N."/>
        </authorList>
    </citation>
    <scope>NUCLEOTIDE SEQUENCE [LARGE SCALE GENOMIC DNA]</scope>
    <source>
        <strain evidence="2 3">DSM 25927</strain>
    </source>
</reference>
<proteinExistence type="predicted"/>
<keyword evidence="1" id="KW-0812">Transmembrane</keyword>
<dbReference type="RefSeq" id="WP_143068962.1">
    <property type="nucleotide sequence ID" value="NZ_FOFS01000011.1"/>
</dbReference>
<name>A0A1H9J3I7_9GAMM</name>
<feature type="transmembrane region" description="Helical" evidence="1">
    <location>
        <begin position="43"/>
        <end position="62"/>
    </location>
</feature>
<dbReference type="AlphaFoldDB" id="A0A1H9J3I7"/>
<dbReference type="OrthoDB" id="5998965at2"/>
<dbReference type="STRING" id="489703.SAMN04488038_1114"/>
<dbReference type="Proteomes" id="UP000199233">
    <property type="component" value="Unassembled WGS sequence"/>
</dbReference>
<accession>A0A1H9J3I7</accession>
<feature type="transmembrane region" description="Helical" evidence="1">
    <location>
        <begin position="109"/>
        <end position="128"/>
    </location>
</feature>
<evidence type="ECO:0000313" key="3">
    <source>
        <dbReference type="Proteomes" id="UP000199233"/>
    </source>
</evidence>
<feature type="transmembrane region" description="Helical" evidence="1">
    <location>
        <begin position="69"/>
        <end position="89"/>
    </location>
</feature>
<gene>
    <name evidence="2" type="ORF">SAMN04488038_1114</name>
</gene>
<evidence type="ECO:0000313" key="2">
    <source>
        <dbReference type="EMBL" id="SEQ81299.1"/>
    </source>
</evidence>
<organism evidence="2 3">
    <name type="scientific">Solimonas aquatica</name>
    <dbReference type="NCBI Taxonomy" id="489703"/>
    <lineage>
        <taxon>Bacteria</taxon>
        <taxon>Pseudomonadati</taxon>
        <taxon>Pseudomonadota</taxon>
        <taxon>Gammaproteobacteria</taxon>
        <taxon>Nevskiales</taxon>
        <taxon>Nevskiaceae</taxon>
        <taxon>Solimonas</taxon>
    </lineage>
</organism>
<dbReference type="EMBL" id="FOFS01000011">
    <property type="protein sequence ID" value="SEQ81299.1"/>
    <property type="molecule type" value="Genomic_DNA"/>
</dbReference>
<sequence>MVEVSFARLLALRALYGLMSLGLAVVIWPQLLFQTPATVDSGSVVRSLLGALGLLAAFGLRYPLQMLPVLLFELLWKLVWVGAVALPAWQQDRLGVYGTATFYECLPAFILFPLIIPWRYVLAVYIKAPGTPWHCRRREGDA</sequence>
<evidence type="ECO:0000256" key="1">
    <source>
        <dbReference type="SAM" id="Phobius"/>
    </source>
</evidence>
<feature type="transmembrane region" description="Helical" evidence="1">
    <location>
        <begin position="12"/>
        <end position="31"/>
    </location>
</feature>
<keyword evidence="1" id="KW-1133">Transmembrane helix</keyword>
<keyword evidence="1" id="KW-0472">Membrane</keyword>
<keyword evidence="3" id="KW-1185">Reference proteome</keyword>
<protein>
    <submittedName>
        <fullName evidence="2">Uncharacterized protein</fullName>
    </submittedName>
</protein>